<dbReference type="Pfam" id="PF14905">
    <property type="entry name" value="OMP_b-brl_3"/>
    <property type="match status" value="1"/>
</dbReference>
<evidence type="ECO:0000313" key="8">
    <source>
        <dbReference type="Proteomes" id="UP000036520"/>
    </source>
</evidence>
<organism evidence="7 8">
    <name type="scientific">Cyclobacterium amurskyense</name>
    <dbReference type="NCBI Taxonomy" id="320787"/>
    <lineage>
        <taxon>Bacteria</taxon>
        <taxon>Pseudomonadati</taxon>
        <taxon>Bacteroidota</taxon>
        <taxon>Cytophagia</taxon>
        <taxon>Cytophagales</taxon>
        <taxon>Cyclobacteriaceae</taxon>
        <taxon>Cyclobacterium</taxon>
    </lineage>
</organism>
<dbReference type="SUPFAM" id="SSF56935">
    <property type="entry name" value="Porins"/>
    <property type="match status" value="1"/>
</dbReference>
<dbReference type="STRING" id="320787.CA2015_4559"/>
<feature type="domain" description="Outer membrane protein beta-barrel" evidence="6">
    <location>
        <begin position="387"/>
        <end position="798"/>
    </location>
</feature>
<dbReference type="PANTHER" id="PTHR40980:SF4">
    <property type="entry name" value="TONB-DEPENDENT RECEPTOR-LIKE BETA-BARREL DOMAIN-CONTAINING PROTEIN"/>
    <property type="match status" value="1"/>
</dbReference>
<keyword evidence="3" id="KW-0998">Cell outer membrane</keyword>
<evidence type="ECO:0000256" key="3">
    <source>
        <dbReference type="ARBA" id="ARBA00023237"/>
    </source>
</evidence>
<feature type="chain" id="PRO_5005208927" evidence="4">
    <location>
        <begin position="20"/>
        <end position="819"/>
    </location>
</feature>
<dbReference type="Gene3D" id="2.60.40.1120">
    <property type="entry name" value="Carboxypeptidase-like, regulatory domain"/>
    <property type="match status" value="1"/>
</dbReference>
<dbReference type="OrthoDB" id="972646at2"/>
<dbReference type="Pfam" id="PF13715">
    <property type="entry name" value="CarbopepD_reg_2"/>
    <property type="match status" value="1"/>
</dbReference>
<dbReference type="EMBL" id="CP012040">
    <property type="protein sequence ID" value="AKP53895.1"/>
    <property type="molecule type" value="Genomic_DNA"/>
</dbReference>
<protein>
    <submittedName>
        <fullName evidence="7">TonB-dependent receptor domain protein</fullName>
    </submittedName>
</protein>
<dbReference type="Pfam" id="PF07715">
    <property type="entry name" value="Plug"/>
    <property type="match status" value="1"/>
</dbReference>
<keyword evidence="4" id="KW-0732">Signal</keyword>
<dbReference type="AlphaFoldDB" id="A0A0H4PLI3"/>
<dbReference type="KEGG" id="camu:CA2015_4559"/>
<evidence type="ECO:0000313" key="7">
    <source>
        <dbReference type="EMBL" id="AKP53895.1"/>
    </source>
</evidence>
<feature type="domain" description="TonB-dependent receptor plug" evidence="5">
    <location>
        <begin position="130"/>
        <end position="217"/>
    </location>
</feature>
<dbReference type="SUPFAM" id="SSF49464">
    <property type="entry name" value="Carboxypeptidase regulatory domain-like"/>
    <property type="match status" value="1"/>
</dbReference>
<evidence type="ECO:0000259" key="5">
    <source>
        <dbReference type="Pfam" id="PF07715"/>
    </source>
</evidence>
<comment type="subcellular location">
    <subcellularLocation>
        <location evidence="1">Cell outer membrane</location>
    </subcellularLocation>
</comment>
<dbReference type="Proteomes" id="UP000036520">
    <property type="component" value="Chromosome"/>
</dbReference>
<dbReference type="InterPro" id="IPR008969">
    <property type="entry name" value="CarboxyPept-like_regulatory"/>
</dbReference>
<keyword evidence="8" id="KW-1185">Reference proteome</keyword>
<sequence>MKIAQLLLIHLFVFNCVYAQTGIKGTLKDAQENTPIEYGSIGLFSLNDSSLINGAVTQPNGTFELKGIKPGSYYLSIQFMGYKSLIVNPIEISRGNVLDLGTLLISPDEQLLEMVEVSGSRFTTMHKVDRQVFESSDFLSGQGGNAIDVLRNLPSVSINAEGQLSVRGATGFVVMLNGKPIQSDPSIILSQLPANSIKNIEVVTAPSAKYDPEGKAGIINITTEKGATDGTFIQVNTRLGLPSIQDYNNKEKPQRYGADFTINHKKEAWDLSFGASYLRNDINGRREGEVYTIIDNSTTYFPSDGERGFDEEAYSGRLTLGFVPNERNNFSLGFYGGIRSKDRTADIIYYDNHAVVNDQRLYTMQYYNENLRIRTSDFALGSFDYIHTFENKASISTSFLYEYTMLGGPTTNRNLGYPNSDFIYQDEYNTNDNPLHGIRWQIDYKSKPQPWGALEAGYQFRSLNHLGDFVYERKNSEGKFELVPDFSSNVDLTRLIHSGYGQLNGVKGKWNYTAGLRLEFMDRSLHLKDKANTIDSTYTYEFVQPYPSANIQYSANESLKLKAAYSRRVERTTTFKMNPFPEREHSETLEQGDPSLLPEFIDLVEAGIVKDIGENSFYTTAYYRKVKNLVNRVNTIYNDTILNRIYSNVGTGRSLGLEAGIELNPTSNWKVFTGANVYQYEIKGQFDNRPIDTSAWIYSINANTSYAFTSTFSLQWSLNYLSKRITAQGEDSRFLSPNLVAKKTFFGDRFSATLQWLNMDMGLLPTNEQRISTWRENEFYTTTNYVLEVDMIMLNLSYTINPGKNKSRFVKSEFGEKEF</sequence>
<dbReference type="InterPro" id="IPR037066">
    <property type="entry name" value="Plug_dom_sf"/>
</dbReference>
<name>A0A0H4PLI3_9BACT</name>
<dbReference type="InterPro" id="IPR036942">
    <property type="entry name" value="Beta-barrel_TonB_sf"/>
</dbReference>
<keyword evidence="2" id="KW-0472">Membrane</keyword>
<dbReference type="GO" id="GO:0009279">
    <property type="term" value="C:cell outer membrane"/>
    <property type="evidence" value="ECO:0007669"/>
    <property type="project" value="UniProtKB-SubCell"/>
</dbReference>
<dbReference type="Gene3D" id="2.170.130.10">
    <property type="entry name" value="TonB-dependent receptor, plug domain"/>
    <property type="match status" value="1"/>
</dbReference>
<evidence type="ECO:0000256" key="1">
    <source>
        <dbReference type="ARBA" id="ARBA00004442"/>
    </source>
</evidence>
<accession>A0A0H4PLI3</accession>
<dbReference type="InterPro" id="IPR012910">
    <property type="entry name" value="Plug_dom"/>
</dbReference>
<evidence type="ECO:0000256" key="2">
    <source>
        <dbReference type="ARBA" id="ARBA00023136"/>
    </source>
</evidence>
<dbReference type="InterPro" id="IPR041700">
    <property type="entry name" value="OMP_b-brl_3"/>
</dbReference>
<proteinExistence type="predicted"/>
<reference evidence="7 8" key="1">
    <citation type="submission" date="2015-07" db="EMBL/GenBank/DDBJ databases">
        <authorList>
            <person name="Kim K.M."/>
        </authorList>
    </citation>
    <scope>NUCLEOTIDE SEQUENCE [LARGE SCALE GENOMIC DNA]</scope>
    <source>
        <strain evidence="7 8">KCTC 12363</strain>
    </source>
</reference>
<dbReference type="PANTHER" id="PTHR40980">
    <property type="entry name" value="PLUG DOMAIN-CONTAINING PROTEIN"/>
    <property type="match status" value="1"/>
</dbReference>
<keyword evidence="7" id="KW-0675">Receptor</keyword>
<dbReference type="RefSeq" id="WP_048643949.1">
    <property type="nucleotide sequence ID" value="NZ_CP012040.1"/>
</dbReference>
<evidence type="ECO:0000256" key="4">
    <source>
        <dbReference type="SAM" id="SignalP"/>
    </source>
</evidence>
<gene>
    <name evidence="7" type="ORF">CA2015_4559</name>
</gene>
<dbReference type="Gene3D" id="2.40.170.20">
    <property type="entry name" value="TonB-dependent receptor, beta-barrel domain"/>
    <property type="match status" value="1"/>
</dbReference>
<evidence type="ECO:0000259" key="6">
    <source>
        <dbReference type="Pfam" id="PF14905"/>
    </source>
</evidence>
<feature type="signal peptide" evidence="4">
    <location>
        <begin position="1"/>
        <end position="19"/>
    </location>
</feature>